<dbReference type="InterPro" id="IPR003593">
    <property type="entry name" value="AAA+_ATPase"/>
</dbReference>
<dbReference type="AlphaFoldDB" id="A0A7S3XX63"/>
<accession>A0A7S3XX63</accession>
<evidence type="ECO:0000313" key="6">
    <source>
        <dbReference type="EMBL" id="CAE0634814.1"/>
    </source>
</evidence>
<sequence>MHDEGWTEERGRAELGGKKETAEEKLKDGKKLSNRDKRKLQKEAEKKARDAEYEKAAMAASREGAQFACSQSAVDPNDANWQNALDVIVPSFSISAHNKLLFDNAQLNIVQGRKYGFVGPNGAGKSTLLKMIASKELRIPPKVDCLYVEQEVVADDTPAYEAVLKADKERWALIEEERALTRALDAGEAAGEGAEDRLGEIYARMEEIGADGAESKARRILFGLGFDPKMQSMKTKHFSGGWRMRISLARALFVEPTLLMLDEPTNHLDLNAVIWLDDYLQKWKKTLLIVSHDQDFLNSVCEDIVHLHELRLEYYRGNYDDFKEMECQKRKQQQKDWEKQEKRIRQLKQSGQSKSKATEEVKKKERVRGARAEKKKANQAVAAGQEAQTATELIKRPRDYVVTIAFPDVDELSPPIIEVLDCEFHYPNGPTILKDMNFGIDLDSRICVVGPNGAGKSTLLKLLTGELTPTTGELKRNQRLRMGIYNQHFVDRLPMSLSPVDYIRQEHNEQTYQSTRNLLGRFGLEGHAHTIPMRDLSGGQKARVVFTELSLQHAHILFLDEPTNNLDIESIDALCTAIQNFNGGVVVVTHDARLVEACDCRLWVVDDGGCWAFNGEFEDYKAQLLNDLEHKIQAEEERRAAQQAQRRLKAGGGSSRKAA</sequence>
<dbReference type="PROSITE" id="PS00211">
    <property type="entry name" value="ABC_TRANSPORTER_1"/>
    <property type="match status" value="1"/>
</dbReference>
<feature type="region of interest" description="Disordered" evidence="4">
    <location>
        <begin position="332"/>
        <end position="383"/>
    </location>
</feature>
<organism evidence="6">
    <name type="scientific">Heterosigma akashiwo</name>
    <name type="common">Chromophytic alga</name>
    <name type="synonym">Heterosigma carterae</name>
    <dbReference type="NCBI Taxonomy" id="2829"/>
    <lineage>
        <taxon>Eukaryota</taxon>
        <taxon>Sar</taxon>
        <taxon>Stramenopiles</taxon>
        <taxon>Ochrophyta</taxon>
        <taxon>Raphidophyceae</taxon>
        <taxon>Chattonellales</taxon>
        <taxon>Chattonellaceae</taxon>
        <taxon>Heterosigma</taxon>
    </lineage>
</organism>
<dbReference type="NCBIfam" id="NF000355">
    <property type="entry name" value="ribo_prot_ABC_F"/>
    <property type="match status" value="1"/>
</dbReference>
<dbReference type="CDD" id="cd03221">
    <property type="entry name" value="ABCF_EF-3"/>
    <property type="match status" value="2"/>
</dbReference>
<feature type="region of interest" description="Disordered" evidence="4">
    <location>
        <begin position="639"/>
        <end position="659"/>
    </location>
</feature>
<dbReference type="SMART" id="SM00382">
    <property type="entry name" value="AAA"/>
    <property type="match status" value="2"/>
</dbReference>
<dbReference type="InterPro" id="IPR050611">
    <property type="entry name" value="ABCF"/>
</dbReference>
<feature type="compositionally biased region" description="Gly residues" evidence="4">
    <location>
        <begin position="650"/>
        <end position="659"/>
    </location>
</feature>
<feature type="compositionally biased region" description="Basic and acidic residues" evidence="4">
    <location>
        <begin position="332"/>
        <end position="344"/>
    </location>
</feature>
<reference evidence="6" key="1">
    <citation type="submission" date="2021-01" db="EMBL/GenBank/DDBJ databases">
        <authorList>
            <person name="Corre E."/>
            <person name="Pelletier E."/>
            <person name="Niang G."/>
            <person name="Scheremetjew M."/>
            <person name="Finn R."/>
            <person name="Kale V."/>
            <person name="Holt S."/>
            <person name="Cochrane G."/>
            <person name="Meng A."/>
            <person name="Brown T."/>
            <person name="Cohen L."/>
        </authorList>
    </citation>
    <scope>NUCLEOTIDE SEQUENCE</scope>
    <source>
        <strain evidence="6">CCMP3107</strain>
    </source>
</reference>
<feature type="compositionally biased region" description="Basic and acidic residues" evidence="4">
    <location>
        <begin position="356"/>
        <end position="376"/>
    </location>
</feature>
<dbReference type="PROSITE" id="PS50893">
    <property type="entry name" value="ABC_TRANSPORTER_2"/>
    <property type="match status" value="2"/>
</dbReference>
<evidence type="ECO:0000256" key="2">
    <source>
        <dbReference type="ARBA" id="ARBA00022741"/>
    </source>
</evidence>
<keyword evidence="3" id="KW-0067">ATP-binding</keyword>
<dbReference type="PANTHER" id="PTHR19211">
    <property type="entry name" value="ATP-BINDING TRANSPORT PROTEIN-RELATED"/>
    <property type="match status" value="1"/>
</dbReference>
<keyword evidence="1" id="KW-0677">Repeat</keyword>
<feature type="domain" description="ABC transporter" evidence="5">
    <location>
        <begin position="87"/>
        <end position="334"/>
    </location>
</feature>
<evidence type="ECO:0000256" key="3">
    <source>
        <dbReference type="ARBA" id="ARBA00022840"/>
    </source>
</evidence>
<evidence type="ECO:0000256" key="4">
    <source>
        <dbReference type="SAM" id="MobiDB-lite"/>
    </source>
</evidence>
<evidence type="ECO:0000256" key="1">
    <source>
        <dbReference type="ARBA" id="ARBA00022737"/>
    </source>
</evidence>
<dbReference type="Gene3D" id="3.40.50.300">
    <property type="entry name" value="P-loop containing nucleotide triphosphate hydrolases"/>
    <property type="match status" value="2"/>
</dbReference>
<dbReference type="Pfam" id="PF00005">
    <property type="entry name" value="ABC_tran"/>
    <property type="match status" value="2"/>
</dbReference>
<dbReference type="FunFam" id="3.40.50.300:FF:000011">
    <property type="entry name" value="Putative ABC transporter ATP-binding component"/>
    <property type="match status" value="1"/>
</dbReference>
<dbReference type="InterPro" id="IPR017871">
    <property type="entry name" value="ABC_transporter-like_CS"/>
</dbReference>
<feature type="domain" description="ABC transporter" evidence="5">
    <location>
        <begin position="417"/>
        <end position="632"/>
    </location>
</feature>
<dbReference type="GO" id="GO:0016887">
    <property type="term" value="F:ATP hydrolysis activity"/>
    <property type="evidence" value="ECO:0007669"/>
    <property type="project" value="InterPro"/>
</dbReference>
<dbReference type="GO" id="GO:0005524">
    <property type="term" value="F:ATP binding"/>
    <property type="evidence" value="ECO:0007669"/>
    <property type="project" value="UniProtKB-KW"/>
</dbReference>
<dbReference type="InterPro" id="IPR003439">
    <property type="entry name" value="ABC_transporter-like_ATP-bd"/>
</dbReference>
<name>A0A7S3XX63_HETAK</name>
<dbReference type="EMBL" id="HBIU01029388">
    <property type="protein sequence ID" value="CAE0634814.1"/>
    <property type="molecule type" value="Transcribed_RNA"/>
</dbReference>
<feature type="region of interest" description="Disordered" evidence="4">
    <location>
        <begin position="1"/>
        <end position="49"/>
    </location>
</feature>
<proteinExistence type="predicted"/>
<gene>
    <name evidence="6" type="ORF">HAKA00212_LOCUS13554</name>
</gene>
<evidence type="ECO:0000259" key="5">
    <source>
        <dbReference type="PROSITE" id="PS50893"/>
    </source>
</evidence>
<protein>
    <recommendedName>
        <fullName evidence="5">ABC transporter domain-containing protein</fullName>
    </recommendedName>
</protein>
<dbReference type="InterPro" id="IPR027417">
    <property type="entry name" value="P-loop_NTPase"/>
</dbReference>
<dbReference type="SUPFAM" id="SSF52540">
    <property type="entry name" value="P-loop containing nucleoside triphosphate hydrolases"/>
    <property type="match status" value="2"/>
</dbReference>
<dbReference type="PANTHER" id="PTHR19211:SF14">
    <property type="entry name" value="ATP-BINDING CASSETTE SUB-FAMILY F MEMBER 1"/>
    <property type="match status" value="1"/>
</dbReference>
<keyword evidence="2" id="KW-0547">Nucleotide-binding</keyword>
<dbReference type="FunFam" id="3.40.50.300:FF:000104">
    <property type="entry name" value="ATP-binding cassette sub-family F member 3"/>
    <property type="match status" value="1"/>
</dbReference>